<dbReference type="Proteomes" id="UP000637628">
    <property type="component" value="Unassembled WGS sequence"/>
</dbReference>
<dbReference type="CDD" id="cd01948">
    <property type="entry name" value="EAL"/>
    <property type="match status" value="1"/>
</dbReference>
<dbReference type="PANTHER" id="PTHR33121:SF70">
    <property type="entry name" value="SIGNALING PROTEIN YKOW"/>
    <property type="match status" value="1"/>
</dbReference>
<dbReference type="InterPro" id="IPR050706">
    <property type="entry name" value="Cyclic-di-GMP_PDE-like"/>
</dbReference>
<evidence type="ECO:0000259" key="2">
    <source>
        <dbReference type="PROSITE" id="PS50883"/>
    </source>
</evidence>
<dbReference type="RefSeq" id="WP_203735047.1">
    <property type="nucleotide sequence ID" value="NZ_BOML01000075.1"/>
</dbReference>
<dbReference type="Gene3D" id="3.40.50.1460">
    <property type="match status" value="1"/>
</dbReference>
<dbReference type="InterPro" id="IPR011600">
    <property type="entry name" value="Pept_C14_caspase"/>
</dbReference>
<sequence>MIIGVNGAGVDSALQPIQYAQQDALALADVLCDSRSGNFSPSDITIFVGPEARADRIKERLRDIALASDESDVLVVYFAGHTLEPSWSYGTDLYLVTPDFDESILSRRPDEGLRMSFLTQDVLHHFRGMSVVMLDCSWSGSSATFQGADLIRIGGRDDHRHAMLAACAARGYAREDPELQHGVFTHHVLEGLRGAAADARGAVTFDSLSAYVYDQGLDRRQSVLLRARETIELTRPNASSAQADRPESPPAQVTVDLLANPLDRHLPDLTRLVSRLARSAAGHAERVEYVKAALGAAAVAYLGRGTDGYVAIDATTGFDHDPTLRNLLRAADGDLRAPLGRRGFGYVASDGLRRLWCAPLGQAASGGWLAVVDPPEWLVELGQAGAKVLETIWDADFAASPAESEVRVLSALRTAFGRLPDELFERALHLYREVLDSFRMVFQPVVTIGEAWPQVGVHSYEALARRSLTDQSAPYAMLQLAHTWGDHFVVERDRSILSKALMSYKLAHADSPWSTDVPKPVSVNVSVRSLLDDSYVENLRDLVTELDLHPHAVTLEISEQDAIEPWAGEQWGEAPHTYFNKRLAKIARDVGVAFALDDFGVAHASLSRIAELPLTHIKVDRTILHHQLAIQELELVVAFARDAVDRGETHTPRAVVVEGVDDKSPVSLRQIYRSGIRHVQGYITGERGTPDLHHLAPAVRKDIAARVRGDGEDRPTALTRQDRDPGETSLRRSA</sequence>
<keyword evidence="4" id="KW-1185">Reference proteome</keyword>
<evidence type="ECO:0000256" key="1">
    <source>
        <dbReference type="SAM" id="MobiDB-lite"/>
    </source>
</evidence>
<dbReference type="Pfam" id="PF00656">
    <property type="entry name" value="Peptidase_C14"/>
    <property type="match status" value="1"/>
</dbReference>
<dbReference type="Gene3D" id="3.20.20.450">
    <property type="entry name" value="EAL domain"/>
    <property type="match status" value="1"/>
</dbReference>
<dbReference type="PANTHER" id="PTHR33121">
    <property type="entry name" value="CYCLIC DI-GMP PHOSPHODIESTERASE PDEF"/>
    <property type="match status" value="1"/>
</dbReference>
<evidence type="ECO:0000313" key="3">
    <source>
        <dbReference type="EMBL" id="GIE07194.1"/>
    </source>
</evidence>
<dbReference type="InterPro" id="IPR035919">
    <property type="entry name" value="EAL_sf"/>
</dbReference>
<proteinExistence type="predicted"/>
<reference evidence="3 4" key="1">
    <citation type="submission" date="2021-01" db="EMBL/GenBank/DDBJ databases">
        <title>Whole genome shotgun sequence of Actinoplanes durhamensis NBRC 14914.</title>
        <authorList>
            <person name="Komaki H."/>
            <person name="Tamura T."/>
        </authorList>
    </citation>
    <scope>NUCLEOTIDE SEQUENCE [LARGE SCALE GENOMIC DNA]</scope>
    <source>
        <strain evidence="3 4">NBRC 14914</strain>
    </source>
</reference>
<feature type="region of interest" description="Disordered" evidence="1">
    <location>
        <begin position="705"/>
        <end position="734"/>
    </location>
</feature>
<dbReference type="Pfam" id="PF00563">
    <property type="entry name" value="EAL"/>
    <property type="match status" value="1"/>
</dbReference>
<dbReference type="PROSITE" id="PS50883">
    <property type="entry name" value="EAL"/>
    <property type="match status" value="1"/>
</dbReference>
<organism evidence="3 4">
    <name type="scientific">Paractinoplanes durhamensis</name>
    <dbReference type="NCBI Taxonomy" id="113563"/>
    <lineage>
        <taxon>Bacteria</taxon>
        <taxon>Bacillati</taxon>
        <taxon>Actinomycetota</taxon>
        <taxon>Actinomycetes</taxon>
        <taxon>Micromonosporales</taxon>
        <taxon>Micromonosporaceae</taxon>
        <taxon>Paractinoplanes</taxon>
    </lineage>
</organism>
<dbReference type="InterPro" id="IPR001633">
    <property type="entry name" value="EAL_dom"/>
</dbReference>
<name>A0ABQ3ZBI4_9ACTN</name>
<accession>A0ABQ3ZBI4</accession>
<gene>
    <name evidence="3" type="ORF">Adu01nite_85440</name>
</gene>
<dbReference type="SMART" id="SM00052">
    <property type="entry name" value="EAL"/>
    <property type="match status" value="1"/>
</dbReference>
<evidence type="ECO:0000313" key="4">
    <source>
        <dbReference type="Proteomes" id="UP000637628"/>
    </source>
</evidence>
<protein>
    <recommendedName>
        <fullName evidence="2">EAL domain-containing protein</fullName>
    </recommendedName>
</protein>
<comment type="caution">
    <text evidence="3">The sequence shown here is derived from an EMBL/GenBank/DDBJ whole genome shotgun (WGS) entry which is preliminary data.</text>
</comment>
<dbReference type="SUPFAM" id="SSF141868">
    <property type="entry name" value="EAL domain-like"/>
    <property type="match status" value="1"/>
</dbReference>
<feature type="domain" description="EAL" evidence="2">
    <location>
        <begin position="417"/>
        <end position="701"/>
    </location>
</feature>
<dbReference type="EMBL" id="BOML01000075">
    <property type="protein sequence ID" value="GIE07194.1"/>
    <property type="molecule type" value="Genomic_DNA"/>
</dbReference>